<dbReference type="PANTHER" id="PTHR40132:SF1">
    <property type="entry name" value="PRE-MRNA-SPLICING FACTOR 38B"/>
    <property type="match status" value="1"/>
</dbReference>
<sequence>MSSKDNPSSSSALSTAVNDLIRAAAGGEAHNVADEDLDKYIANLILKEAEAKRKRYDQLGVRAYQTDRELSRSSLPKPNKRFLLNVVRATDSHNQAVLRTAEEQARKARRERRRQRHRDHHDERDEGREGPVRGRRRSENSLSPVSRSRSSSPRQKPSAHEKQPKDDDVSERITFRGRGKVKLGQSAMDKYFDKRYDPAKDIESDVEEYIWNDPDESRADSKKKHKKKKKEKNSSKKKKKKRKREEEENEEDEDEDHKSESGNDERPLKIRAWDIGKPW</sequence>
<gene>
    <name evidence="2" type="ORF">EC973_009074</name>
</gene>
<dbReference type="EMBL" id="JABAYA010000084">
    <property type="protein sequence ID" value="KAF7726099.1"/>
    <property type="molecule type" value="Genomic_DNA"/>
</dbReference>
<feature type="compositionally biased region" description="Acidic residues" evidence="1">
    <location>
        <begin position="204"/>
        <end position="214"/>
    </location>
</feature>
<evidence type="ECO:0000256" key="1">
    <source>
        <dbReference type="SAM" id="MobiDB-lite"/>
    </source>
</evidence>
<proteinExistence type="predicted"/>
<comment type="caution">
    <text evidence="2">The sequence shown here is derived from an EMBL/GenBank/DDBJ whole genome shotgun (WGS) entry which is preliminary data.</text>
</comment>
<organism evidence="2 3">
    <name type="scientific">Apophysomyces ossiformis</name>
    <dbReference type="NCBI Taxonomy" id="679940"/>
    <lineage>
        <taxon>Eukaryota</taxon>
        <taxon>Fungi</taxon>
        <taxon>Fungi incertae sedis</taxon>
        <taxon>Mucoromycota</taxon>
        <taxon>Mucoromycotina</taxon>
        <taxon>Mucoromycetes</taxon>
        <taxon>Mucorales</taxon>
        <taxon>Mucorineae</taxon>
        <taxon>Mucoraceae</taxon>
        <taxon>Apophysomyces</taxon>
    </lineage>
</organism>
<accession>A0A8H7BSV8</accession>
<feature type="compositionally biased region" description="Basic and acidic residues" evidence="1">
    <location>
        <begin position="256"/>
        <end position="279"/>
    </location>
</feature>
<dbReference type="PANTHER" id="PTHR40132">
    <property type="entry name" value="PRE-MRNA-SPLICING FACTOR 38B"/>
    <property type="match status" value="1"/>
</dbReference>
<evidence type="ECO:0000313" key="3">
    <source>
        <dbReference type="Proteomes" id="UP000605846"/>
    </source>
</evidence>
<feature type="compositionally biased region" description="Basic and acidic residues" evidence="1">
    <location>
        <begin position="190"/>
        <end position="203"/>
    </location>
</feature>
<dbReference type="OrthoDB" id="2431475at2759"/>
<name>A0A8H7BSV8_9FUNG</name>
<dbReference type="AlphaFoldDB" id="A0A8H7BSV8"/>
<reference evidence="2" key="1">
    <citation type="submission" date="2020-01" db="EMBL/GenBank/DDBJ databases">
        <title>Genome Sequencing of Three Apophysomyces-Like Fungal Strains Confirms a Novel Fungal Genus in the Mucoromycota with divergent Burkholderia-like Endosymbiotic Bacteria.</title>
        <authorList>
            <person name="Stajich J.E."/>
            <person name="Macias A.M."/>
            <person name="Carter-House D."/>
            <person name="Lovett B."/>
            <person name="Kasson L.R."/>
            <person name="Berry K."/>
            <person name="Grigoriev I."/>
            <person name="Chang Y."/>
            <person name="Spatafora J."/>
            <person name="Kasson M.T."/>
        </authorList>
    </citation>
    <scope>NUCLEOTIDE SEQUENCE</scope>
    <source>
        <strain evidence="2">NRRL A-21654</strain>
    </source>
</reference>
<feature type="compositionally biased region" description="Low complexity" evidence="1">
    <location>
        <begin position="140"/>
        <end position="156"/>
    </location>
</feature>
<protein>
    <submittedName>
        <fullName evidence="2">Uncharacterized protein</fullName>
    </submittedName>
</protein>
<feature type="compositionally biased region" description="Basic residues" evidence="1">
    <location>
        <begin position="107"/>
        <end position="119"/>
    </location>
</feature>
<feature type="region of interest" description="Disordered" evidence="1">
    <location>
        <begin position="95"/>
        <end position="279"/>
    </location>
</feature>
<dbReference type="Proteomes" id="UP000605846">
    <property type="component" value="Unassembled WGS sequence"/>
</dbReference>
<feature type="compositionally biased region" description="Basic and acidic residues" evidence="1">
    <location>
        <begin position="158"/>
        <end position="174"/>
    </location>
</feature>
<feature type="compositionally biased region" description="Basic and acidic residues" evidence="1">
    <location>
        <begin position="120"/>
        <end position="132"/>
    </location>
</feature>
<evidence type="ECO:0000313" key="2">
    <source>
        <dbReference type="EMBL" id="KAF7726099.1"/>
    </source>
</evidence>
<feature type="compositionally biased region" description="Basic residues" evidence="1">
    <location>
        <begin position="221"/>
        <end position="243"/>
    </location>
</feature>
<keyword evidence="3" id="KW-1185">Reference proteome</keyword>